<dbReference type="InterPro" id="IPR001173">
    <property type="entry name" value="Glyco_trans_2-like"/>
</dbReference>
<keyword evidence="11" id="KW-1185">Reference proteome</keyword>
<keyword evidence="6 8" id="KW-1133">Transmembrane helix</keyword>
<dbReference type="SUPFAM" id="SSF53448">
    <property type="entry name" value="Nucleotide-diphospho-sugar transferases"/>
    <property type="match status" value="1"/>
</dbReference>
<keyword evidence="4 8" id="KW-0812">Transmembrane</keyword>
<dbReference type="EMBL" id="PPGH01000037">
    <property type="protein sequence ID" value="PQJ95496.1"/>
    <property type="molecule type" value="Genomic_DNA"/>
</dbReference>
<dbReference type="Gene3D" id="3.90.550.10">
    <property type="entry name" value="Spore Coat Polysaccharide Biosynthesis Protein SpsA, Chain A"/>
    <property type="match status" value="1"/>
</dbReference>
<evidence type="ECO:0000256" key="8">
    <source>
        <dbReference type="SAM" id="Phobius"/>
    </source>
</evidence>
<dbReference type="Pfam" id="PF00535">
    <property type="entry name" value="Glycos_transf_2"/>
    <property type="match status" value="1"/>
</dbReference>
<evidence type="ECO:0000256" key="4">
    <source>
        <dbReference type="ARBA" id="ARBA00022692"/>
    </source>
</evidence>
<dbReference type="AlphaFoldDB" id="A0A2S7XPA0"/>
<evidence type="ECO:0000256" key="5">
    <source>
        <dbReference type="ARBA" id="ARBA00022985"/>
    </source>
</evidence>
<keyword evidence="1" id="KW-1003">Cell membrane</keyword>
<dbReference type="InterPro" id="IPR050256">
    <property type="entry name" value="Glycosyltransferase_2"/>
</dbReference>
<feature type="transmembrane region" description="Helical" evidence="8">
    <location>
        <begin position="279"/>
        <end position="306"/>
    </location>
</feature>
<dbReference type="PANTHER" id="PTHR48090:SF3">
    <property type="entry name" value="UNDECAPRENYL-PHOSPHATE 4-DEOXY-4-FORMAMIDO-L-ARABINOSE TRANSFERASE"/>
    <property type="match status" value="1"/>
</dbReference>
<dbReference type="GO" id="GO:0005886">
    <property type="term" value="C:plasma membrane"/>
    <property type="evidence" value="ECO:0007669"/>
    <property type="project" value="TreeGrafter"/>
</dbReference>
<feature type="domain" description="Glycosyltransferase 2-like" evidence="9">
    <location>
        <begin position="26"/>
        <end position="158"/>
    </location>
</feature>
<protein>
    <submittedName>
        <fullName evidence="10">Glycosyltransferase</fullName>
    </submittedName>
</protein>
<accession>A0A2S7XPA0</accession>
<evidence type="ECO:0000259" key="9">
    <source>
        <dbReference type="Pfam" id="PF00535"/>
    </source>
</evidence>
<dbReference type="CDD" id="cd04187">
    <property type="entry name" value="DPM1_like_bac"/>
    <property type="match status" value="1"/>
</dbReference>
<dbReference type="OrthoDB" id="9811884at2"/>
<keyword evidence="3 10" id="KW-0808">Transferase</keyword>
<evidence type="ECO:0000256" key="6">
    <source>
        <dbReference type="ARBA" id="ARBA00022989"/>
    </source>
</evidence>
<evidence type="ECO:0000256" key="7">
    <source>
        <dbReference type="ARBA" id="ARBA00023136"/>
    </source>
</evidence>
<sequence length="331" mass="37520">MLNNLDSTGVIVNDQDIQRPSNPTISVVVPVYRSQDTLRELHRRITAVLETIDPHFELILVEDCGGDNSWNIIEELAKEDRRVRGIQLNRNFGQHAATICGFAHSRGKWIATLDDDLEQVPEYLPNLYKKALEGYDLVYGVYPERTHKSWRNITSHTARWLFSKAIPSLNHAYTSFRMIRGDVARTLPQFDSPFPFVDGYLSWLTNSYTTVEVPHGTRTYGVSNYTFRKLITHTINIFVTFSDLPLKMATWIGIIAFAIGMIWFTIIIGRFFIGGINVSGYASIMAGILLFGGVQLLVLGIFGEYLGRMNFKSSKRPLFMVGRATSTIVKD</sequence>
<comment type="caution">
    <text evidence="10">The sequence shown here is derived from an EMBL/GenBank/DDBJ whole genome shotgun (WGS) entry which is preliminary data.</text>
</comment>
<feature type="transmembrane region" description="Helical" evidence="8">
    <location>
        <begin position="251"/>
        <end position="273"/>
    </location>
</feature>
<keyword evidence="5" id="KW-0448">Lipopolysaccharide biosynthesis</keyword>
<evidence type="ECO:0000313" key="11">
    <source>
        <dbReference type="Proteomes" id="UP000239936"/>
    </source>
</evidence>
<dbReference type="GO" id="GO:0099621">
    <property type="term" value="F:undecaprenyl-phosphate 4-deoxy-4-formamido-L-arabinose transferase activity"/>
    <property type="evidence" value="ECO:0007669"/>
    <property type="project" value="TreeGrafter"/>
</dbReference>
<evidence type="ECO:0000256" key="1">
    <source>
        <dbReference type="ARBA" id="ARBA00022475"/>
    </source>
</evidence>
<name>A0A2S7XPA0_9GAMM</name>
<proteinExistence type="predicted"/>
<gene>
    <name evidence="10" type="ORF">CXB77_15065</name>
</gene>
<organism evidence="10 11">
    <name type="scientific">Chromatium okenii</name>
    <dbReference type="NCBI Taxonomy" id="61644"/>
    <lineage>
        <taxon>Bacteria</taxon>
        <taxon>Pseudomonadati</taxon>
        <taxon>Pseudomonadota</taxon>
        <taxon>Gammaproteobacteria</taxon>
        <taxon>Chromatiales</taxon>
        <taxon>Chromatiaceae</taxon>
        <taxon>Chromatium</taxon>
    </lineage>
</organism>
<reference evidence="10 11" key="1">
    <citation type="submission" date="2018-01" db="EMBL/GenBank/DDBJ databases">
        <title>The complete genome sequence of Chromatium okenii LaCa, a purple sulfur bacterium with a turbulent life.</title>
        <authorList>
            <person name="Luedin S.M."/>
            <person name="Liechti N."/>
            <person name="Storelli N."/>
            <person name="Danza F."/>
            <person name="Wittwer M."/>
            <person name="Pothier J.F."/>
            <person name="Tonolla M.A."/>
        </authorList>
    </citation>
    <scope>NUCLEOTIDE SEQUENCE [LARGE SCALE GENOMIC DNA]</scope>
    <source>
        <strain evidence="10 11">LaCa</strain>
    </source>
</reference>
<keyword evidence="2" id="KW-0328">Glycosyltransferase</keyword>
<evidence type="ECO:0000256" key="3">
    <source>
        <dbReference type="ARBA" id="ARBA00022679"/>
    </source>
</evidence>
<keyword evidence="7 8" id="KW-0472">Membrane</keyword>
<dbReference type="Proteomes" id="UP000239936">
    <property type="component" value="Unassembled WGS sequence"/>
</dbReference>
<dbReference type="GO" id="GO:0009103">
    <property type="term" value="P:lipopolysaccharide biosynthetic process"/>
    <property type="evidence" value="ECO:0007669"/>
    <property type="project" value="UniProtKB-KW"/>
</dbReference>
<evidence type="ECO:0000313" key="10">
    <source>
        <dbReference type="EMBL" id="PQJ95496.1"/>
    </source>
</evidence>
<dbReference type="InterPro" id="IPR029044">
    <property type="entry name" value="Nucleotide-diphossugar_trans"/>
</dbReference>
<evidence type="ECO:0000256" key="2">
    <source>
        <dbReference type="ARBA" id="ARBA00022676"/>
    </source>
</evidence>
<dbReference type="PANTHER" id="PTHR48090">
    <property type="entry name" value="UNDECAPRENYL-PHOSPHATE 4-DEOXY-4-FORMAMIDO-L-ARABINOSE TRANSFERASE-RELATED"/>
    <property type="match status" value="1"/>
</dbReference>